<name>A0A3B0RL27_9ZZZZ</name>
<dbReference type="AlphaFoldDB" id="A0A3B0RL27"/>
<proteinExistence type="predicted"/>
<sequence>MNYKNIIWIFFLTLTVSSCSLSVDTDLAELAVDEIHADYNRGAYGTIYDNASPEFQDFISKDNFSRLLKKLHSGLGQHKKSNRISWSAKTSVQVGTTITLVYQAAYENDDTARESFTFRIKDGLARLYNFNVSSDVLNKKKPPKVTKI</sequence>
<dbReference type="Gene3D" id="3.10.450.590">
    <property type="match status" value="1"/>
</dbReference>
<dbReference type="PROSITE" id="PS51257">
    <property type="entry name" value="PROKAR_LIPOPROTEIN"/>
    <property type="match status" value="1"/>
</dbReference>
<reference evidence="1" key="1">
    <citation type="submission" date="2018-06" db="EMBL/GenBank/DDBJ databases">
        <authorList>
            <person name="Zhirakovskaya E."/>
        </authorList>
    </citation>
    <scope>NUCLEOTIDE SEQUENCE</scope>
</reference>
<gene>
    <name evidence="1" type="ORF">MNBD_ALPHA01-599</name>
</gene>
<dbReference type="EMBL" id="UOEJ01000034">
    <property type="protein sequence ID" value="VAV92452.1"/>
    <property type="molecule type" value="Genomic_DNA"/>
</dbReference>
<evidence type="ECO:0008006" key="2">
    <source>
        <dbReference type="Google" id="ProtNLM"/>
    </source>
</evidence>
<accession>A0A3B0RL27</accession>
<protein>
    <recommendedName>
        <fullName evidence="2">DUF3887 domain-containing protein</fullName>
    </recommendedName>
</protein>
<evidence type="ECO:0000313" key="1">
    <source>
        <dbReference type="EMBL" id="VAV92452.1"/>
    </source>
</evidence>
<organism evidence="1">
    <name type="scientific">hydrothermal vent metagenome</name>
    <dbReference type="NCBI Taxonomy" id="652676"/>
    <lineage>
        <taxon>unclassified sequences</taxon>
        <taxon>metagenomes</taxon>
        <taxon>ecological metagenomes</taxon>
    </lineage>
</organism>